<gene>
    <name evidence="1" type="ORF">METZ01_LOCUS508075</name>
</gene>
<reference evidence="1" key="1">
    <citation type="submission" date="2018-05" db="EMBL/GenBank/DDBJ databases">
        <authorList>
            <person name="Lanie J.A."/>
            <person name="Ng W.-L."/>
            <person name="Kazmierczak K.M."/>
            <person name="Andrzejewski T.M."/>
            <person name="Davidsen T.M."/>
            <person name="Wayne K.J."/>
            <person name="Tettelin H."/>
            <person name="Glass J.I."/>
            <person name="Rusch D."/>
            <person name="Podicherti R."/>
            <person name="Tsui H.-C.T."/>
            <person name="Winkler M.E."/>
        </authorList>
    </citation>
    <scope>NUCLEOTIDE SEQUENCE</scope>
</reference>
<feature type="non-terminal residue" evidence="1">
    <location>
        <position position="231"/>
    </location>
</feature>
<name>A0A383EER3_9ZZZZ</name>
<organism evidence="1">
    <name type="scientific">marine metagenome</name>
    <dbReference type="NCBI Taxonomy" id="408172"/>
    <lineage>
        <taxon>unclassified sequences</taxon>
        <taxon>metagenomes</taxon>
        <taxon>ecological metagenomes</taxon>
    </lineage>
</organism>
<feature type="non-terminal residue" evidence="1">
    <location>
        <position position="1"/>
    </location>
</feature>
<protein>
    <submittedName>
        <fullName evidence="1">Uncharacterized protein</fullName>
    </submittedName>
</protein>
<dbReference type="AlphaFoldDB" id="A0A383EER3"/>
<proteinExistence type="predicted"/>
<dbReference type="EMBL" id="UINC01225242">
    <property type="protein sequence ID" value="SVE55221.1"/>
    <property type="molecule type" value="Genomic_DNA"/>
</dbReference>
<evidence type="ECO:0000313" key="1">
    <source>
        <dbReference type="EMBL" id="SVE55221.1"/>
    </source>
</evidence>
<accession>A0A383EER3</accession>
<sequence length="231" mass="25588">DVDSAVDSTDVLTKEMLVNTLPDKRFRRHVTDEILDLVNSETDSDLRRVFRDNALTYTSVLMQGRHSLSAYVNAVKFASHRLMGDINSMAYKKVFVDRHAAMVAKGYTSSYIASFANNYANNPLVVNILERAVVPTHILNAGVYQEAINTQAELMRNANSEMVRQKAAESLLINLKAPESTKIALDVSYGQSGMIEDLRATTKALAQQQVKLIREGISSAKDIAHSEIIAN</sequence>